<gene>
    <name evidence="2" type="ORF">M422DRAFT_253543</name>
</gene>
<feature type="compositionally biased region" description="Polar residues" evidence="1">
    <location>
        <begin position="105"/>
        <end position="114"/>
    </location>
</feature>
<evidence type="ECO:0000313" key="2">
    <source>
        <dbReference type="EMBL" id="KIJ43339.1"/>
    </source>
</evidence>
<name>A0A0C9V8N2_SPHS4</name>
<reference evidence="2 3" key="1">
    <citation type="submission" date="2014-06" db="EMBL/GenBank/DDBJ databases">
        <title>Evolutionary Origins and Diversification of the Mycorrhizal Mutualists.</title>
        <authorList>
            <consortium name="DOE Joint Genome Institute"/>
            <consortium name="Mycorrhizal Genomics Consortium"/>
            <person name="Kohler A."/>
            <person name="Kuo A."/>
            <person name="Nagy L.G."/>
            <person name="Floudas D."/>
            <person name="Copeland A."/>
            <person name="Barry K.W."/>
            <person name="Cichocki N."/>
            <person name="Veneault-Fourrey C."/>
            <person name="LaButti K."/>
            <person name="Lindquist E.A."/>
            <person name="Lipzen A."/>
            <person name="Lundell T."/>
            <person name="Morin E."/>
            <person name="Murat C."/>
            <person name="Riley R."/>
            <person name="Ohm R."/>
            <person name="Sun H."/>
            <person name="Tunlid A."/>
            <person name="Henrissat B."/>
            <person name="Grigoriev I.V."/>
            <person name="Hibbett D.S."/>
            <person name="Martin F."/>
        </authorList>
    </citation>
    <scope>NUCLEOTIDE SEQUENCE [LARGE SCALE GENOMIC DNA]</scope>
    <source>
        <strain evidence="2 3">SS14</strain>
    </source>
</reference>
<dbReference type="HOGENOM" id="CLU_012886_1_0_1"/>
<accession>A0A0C9V8N2</accession>
<keyword evidence="3" id="KW-1185">Reference proteome</keyword>
<sequence length="565" mass="61484">MFLHSNAVGDSEPSPGLTVGNLANSPSPSVDPQQRPEMLAPEHPDTPHATASGEQTVPSWEQSPLRQAGPSCTAAQGLSPSRLAGMSGTAQRGGDSPRGVAGASGTATQGSYSPQGIDEEDTEDSEDFIIPTSENNAEIVVAEAMKATERVNTVFTRIRASMNRMSLRMRELLIVHDKAAAEEATERIIDQTSMMMSATGSGAEECVRMTRSRVPGNRYSRPPLSSDIRENICYSAQGEQSDDSQPRCGCEACDIHVTEDMRMNSQESMRLRHDVSPLTTRHKPGIPESIERSRHSMTEQQSIDMNALRKEIKNTISATIKDKLRSDADSVTTVSHIISALDANAPYWSDLSNKATRSSRRALELQLKLAEEKVNKPLHEEAPEEALLEAAREACNVHFQLDQNTRLHEAGVMPEQQVRFSAATGRDVNCQGTPSDFCPEPFHPELSLVSTTLRERFCAGFPLSTFELDPGRVANIPSFALTDESPDVSEATAPESPSQQLFGISYGNLPAMTTKAKQLNTLELTLVEECLKTEWIKNQLQQLIALLNPARAASELAPPGKAPSV</sequence>
<proteinExistence type="predicted"/>
<evidence type="ECO:0000256" key="1">
    <source>
        <dbReference type="SAM" id="MobiDB-lite"/>
    </source>
</evidence>
<dbReference type="Proteomes" id="UP000054279">
    <property type="component" value="Unassembled WGS sequence"/>
</dbReference>
<dbReference type="EMBL" id="KN837124">
    <property type="protein sequence ID" value="KIJ43339.1"/>
    <property type="molecule type" value="Genomic_DNA"/>
</dbReference>
<evidence type="ECO:0000313" key="3">
    <source>
        <dbReference type="Proteomes" id="UP000054279"/>
    </source>
</evidence>
<dbReference type="AlphaFoldDB" id="A0A0C9V8N2"/>
<feature type="region of interest" description="Disordered" evidence="1">
    <location>
        <begin position="1"/>
        <end position="125"/>
    </location>
</feature>
<feature type="compositionally biased region" description="Polar residues" evidence="1">
    <location>
        <begin position="21"/>
        <end position="32"/>
    </location>
</feature>
<protein>
    <submittedName>
        <fullName evidence="2">Uncharacterized protein</fullName>
    </submittedName>
</protein>
<feature type="compositionally biased region" description="Polar residues" evidence="1">
    <location>
        <begin position="52"/>
        <end position="65"/>
    </location>
</feature>
<organism evidence="2 3">
    <name type="scientific">Sphaerobolus stellatus (strain SS14)</name>
    <dbReference type="NCBI Taxonomy" id="990650"/>
    <lineage>
        <taxon>Eukaryota</taxon>
        <taxon>Fungi</taxon>
        <taxon>Dikarya</taxon>
        <taxon>Basidiomycota</taxon>
        <taxon>Agaricomycotina</taxon>
        <taxon>Agaricomycetes</taxon>
        <taxon>Phallomycetidae</taxon>
        <taxon>Geastrales</taxon>
        <taxon>Sphaerobolaceae</taxon>
        <taxon>Sphaerobolus</taxon>
    </lineage>
</organism>